<dbReference type="EMBL" id="GL629756">
    <property type="protein sequence ID" value="EFX04868.1"/>
    <property type="molecule type" value="Genomic_DNA"/>
</dbReference>
<dbReference type="HOGENOM" id="CLU_1768278_0_0_1"/>
<evidence type="ECO:0000313" key="1">
    <source>
        <dbReference type="EMBL" id="EFX04868.1"/>
    </source>
</evidence>
<dbReference type="GeneID" id="25978419"/>
<dbReference type="InParanoid" id="F0XBJ6"/>
<evidence type="ECO:0000313" key="2">
    <source>
        <dbReference type="Proteomes" id="UP000007796"/>
    </source>
</evidence>
<keyword evidence="2" id="KW-1185">Reference proteome</keyword>
<organism evidence="2">
    <name type="scientific">Grosmannia clavigera (strain kw1407 / UAMH 11150)</name>
    <name type="common">Blue stain fungus</name>
    <name type="synonym">Graphiocladiella clavigera</name>
    <dbReference type="NCBI Taxonomy" id="655863"/>
    <lineage>
        <taxon>Eukaryota</taxon>
        <taxon>Fungi</taxon>
        <taxon>Dikarya</taxon>
        <taxon>Ascomycota</taxon>
        <taxon>Pezizomycotina</taxon>
        <taxon>Sordariomycetes</taxon>
        <taxon>Sordariomycetidae</taxon>
        <taxon>Ophiostomatales</taxon>
        <taxon>Ophiostomataceae</taxon>
        <taxon>Leptographium</taxon>
    </lineage>
</organism>
<dbReference type="OrthoDB" id="3886018at2759"/>
<proteinExistence type="predicted"/>
<sequence length="147" mass="16339">MPSLVSLDVHWYNLYWDAGIPTCQAAVHENSPSDGSRGGSGLGSISNLANGNTNITAADYLFIRNLEVCRLSGLFVSEKDLVLLLEAIRPSSLFLTHVDLVEGSWGNVFSRLFTVPDSHVTSYTLDDLREHRRFPSYRVIHFNGVRS</sequence>
<name>F0XBJ6_GROCL</name>
<dbReference type="AlphaFoldDB" id="F0XBJ6"/>
<protein>
    <submittedName>
        <fullName evidence="1">Uncharacterized protein</fullName>
    </submittedName>
</protein>
<gene>
    <name evidence="1" type="ORF">CMQ_5130</name>
</gene>
<dbReference type="Proteomes" id="UP000007796">
    <property type="component" value="Unassembled WGS sequence"/>
</dbReference>
<accession>F0XBJ6</accession>
<reference evidence="1 2" key="1">
    <citation type="journal article" date="2011" name="Proc. Natl. Acad. Sci. U.S.A.">
        <title>Genome and transcriptome analyses of the mountain pine beetle-fungal symbiont Grosmannia clavigera, a lodgepole pine pathogen.</title>
        <authorList>
            <person name="DiGuistini S."/>
            <person name="Wang Y."/>
            <person name="Liao N.Y."/>
            <person name="Taylor G."/>
            <person name="Tanguay P."/>
            <person name="Feau N."/>
            <person name="Henrissat B."/>
            <person name="Chan S.K."/>
            <person name="Hesse-Orce U."/>
            <person name="Alamouti S.M."/>
            <person name="Tsui C.K.M."/>
            <person name="Docking R.T."/>
            <person name="Levasseur A."/>
            <person name="Haridas S."/>
            <person name="Robertson G."/>
            <person name="Birol I."/>
            <person name="Holt R.A."/>
            <person name="Marra M.A."/>
            <person name="Hamelin R.C."/>
            <person name="Hirst M."/>
            <person name="Jones S.J.M."/>
            <person name="Bohlmann J."/>
            <person name="Breuil C."/>
        </authorList>
    </citation>
    <scope>NUCLEOTIDE SEQUENCE [LARGE SCALE GENOMIC DNA]</scope>
    <source>
        <strain evidence="2">kw1407 / UAMH 11150</strain>
    </source>
</reference>
<dbReference type="RefSeq" id="XP_014174350.1">
    <property type="nucleotide sequence ID" value="XM_014318875.1"/>
</dbReference>